<dbReference type="SUPFAM" id="SSF51905">
    <property type="entry name" value="FAD/NAD(P)-binding domain"/>
    <property type="match status" value="1"/>
</dbReference>
<protein>
    <recommendedName>
        <fullName evidence="3">FAD-binding domain-containing protein</fullName>
    </recommendedName>
</protein>
<evidence type="ECO:0000313" key="1">
    <source>
        <dbReference type="EMBL" id="PIL32089.1"/>
    </source>
</evidence>
<dbReference type="AlphaFoldDB" id="A0A2G8SEA9"/>
<organism evidence="1 2">
    <name type="scientific">Ganoderma sinense ZZ0214-1</name>
    <dbReference type="NCBI Taxonomy" id="1077348"/>
    <lineage>
        <taxon>Eukaryota</taxon>
        <taxon>Fungi</taxon>
        <taxon>Dikarya</taxon>
        <taxon>Basidiomycota</taxon>
        <taxon>Agaricomycotina</taxon>
        <taxon>Agaricomycetes</taxon>
        <taxon>Polyporales</taxon>
        <taxon>Polyporaceae</taxon>
        <taxon>Ganoderma</taxon>
    </lineage>
</organism>
<proteinExistence type="predicted"/>
<accession>A0A2G8SEA9</accession>
<dbReference type="Proteomes" id="UP000230002">
    <property type="component" value="Unassembled WGS sequence"/>
</dbReference>
<dbReference type="InterPro" id="IPR036188">
    <property type="entry name" value="FAD/NAD-bd_sf"/>
</dbReference>
<keyword evidence="2" id="KW-1185">Reference proteome</keyword>
<evidence type="ECO:0008006" key="3">
    <source>
        <dbReference type="Google" id="ProtNLM"/>
    </source>
</evidence>
<dbReference type="STRING" id="1077348.A0A2G8SEA9"/>
<name>A0A2G8SEA9_9APHY</name>
<comment type="caution">
    <text evidence="1">The sequence shown here is derived from an EMBL/GenBank/DDBJ whole genome shotgun (WGS) entry which is preliminary data.</text>
</comment>
<gene>
    <name evidence="1" type="ORF">GSI_06794</name>
</gene>
<reference evidence="1 2" key="1">
    <citation type="journal article" date="2015" name="Sci. Rep.">
        <title>Chromosome-level genome map provides insights into diverse defense mechanisms in the medicinal fungus Ganoderma sinense.</title>
        <authorList>
            <person name="Zhu Y."/>
            <person name="Xu J."/>
            <person name="Sun C."/>
            <person name="Zhou S."/>
            <person name="Xu H."/>
            <person name="Nelson D.R."/>
            <person name="Qian J."/>
            <person name="Song J."/>
            <person name="Luo H."/>
            <person name="Xiang L."/>
            <person name="Li Y."/>
            <person name="Xu Z."/>
            <person name="Ji A."/>
            <person name="Wang L."/>
            <person name="Lu S."/>
            <person name="Hayward A."/>
            <person name="Sun W."/>
            <person name="Li X."/>
            <person name="Schwartz D.C."/>
            <person name="Wang Y."/>
            <person name="Chen S."/>
        </authorList>
    </citation>
    <scope>NUCLEOTIDE SEQUENCE [LARGE SCALE GENOMIC DNA]</scope>
    <source>
        <strain evidence="1 2">ZZ0214-1</strain>
    </source>
</reference>
<dbReference type="Gene3D" id="3.50.50.60">
    <property type="entry name" value="FAD/NAD(P)-binding domain"/>
    <property type="match status" value="1"/>
</dbReference>
<evidence type="ECO:0000313" key="2">
    <source>
        <dbReference type="Proteomes" id="UP000230002"/>
    </source>
</evidence>
<dbReference type="EMBL" id="AYKW01000012">
    <property type="protein sequence ID" value="PIL32089.1"/>
    <property type="molecule type" value="Genomic_DNA"/>
</dbReference>
<sequence>MDTCNLGNQHKIIEDGAVLGNLLSRLAHPTQLPTFLQAYEDLRLPRTAETQNQSRLNQKIFHLPDGPEQEQRDADMRKATELELRRMRGDTGLGGDALVGSANQWADERKSRIQFGYDADEAADEWWREVGQRKLGLVSATPGGGSNRTILSRL</sequence>
<dbReference type="OrthoDB" id="9993796at2759"/>